<feature type="compositionally biased region" description="Low complexity" evidence="24">
    <location>
        <begin position="1172"/>
        <end position="1187"/>
    </location>
</feature>
<evidence type="ECO:0000256" key="12">
    <source>
        <dbReference type="ARBA" id="ARBA00022840"/>
    </source>
</evidence>
<reference evidence="29" key="1">
    <citation type="submission" date="2025-08" db="UniProtKB">
        <authorList>
            <consortium name="RefSeq"/>
        </authorList>
    </citation>
    <scope>IDENTIFICATION</scope>
    <source>
        <strain evidence="29">Airmid</strain>
    </source>
</reference>
<dbReference type="Pfam" id="PF13855">
    <property type="entry name" value="LRR_8"/>
    <property type="match status" value="1"/>
</dbReference>
<dbReference type="PRINTS" id="PR00109">
    <property type="entry name" value="TYRKINASE"/>
</dbReference>
<feature type="transmembrane region" description="Helical" evidence="25">
    <location>
        <begin position="646"/>
        <end position="666"/>
    </location>
</feature>
<keyword evidence="3 23" id="KW-0597">Phosphoprotein</keyword>
<comment type="similarity">
    <text evidence="23">Belongs to the protein kinase superfamily. Tyr protein kinase family. Insulin receptor subfamily.</text>
</comment>
<dbReference type="InterPro" id="IPR000719">
    <property type="entry name" value="Prot_kinase_dom"/>
</dbReference>
<keyword evidence="10" id="KW-0418">Kinase</keyword>
<keyword evidence="8" id="KW-0677">Repeat</keyword>
<dbReference type="PANTHER" id="PTHR24416:SF614">
    <property type="entry name" value="PROTEIN KINASE DOMAIN-CONTAINING PROTEIN"/>
    <property type="match status" value="1"/>
</dbReference>
<dbReference type="InterPro" id="IPR013783">
    <property type="entry name" value="Ig-like_fold"/>
</dbReference>
<organism evidence="28 29">
    <name type="scientific">Dermatophagoides pteronyssinus</name>
    <name type="common">European house dust mite</name>
    <dbReference type="NCBI Taxonomy" id="6956"/>
    <lineage>
        <taxon>Eukaryota</taxon>
        <taxon>Metazoa</taxon>
        <taxon>Ecdysozoa</taxon>
        <taxon>Arthropoda</taxon>
        <taxon>Chelicerata</taxon>
        <taxon>Arachnida</taxon>
        <taxon>Acari</taxon>
        <taxon>Acariformes</taxon>
        <taxon>Sarcoptiformes</taxon>
        <taxon>Astigmata</taxon>
        <taxon>Psoroptidia</taxon>
        <taxon>Analgoidea</taxon>
        <taxon>Pyroglyphidae</taxon>
        <taxon>Dermatophagoidinae</taxon>
        <taxon>Dermatophagoides</taxon>
    </lineage>
</organism>
<keyword evidence="14 25" id="KW-1133">Transmembrane helix</keyword>
<evidence type="ECO:0000256" key="9">
    <source>
        <dbReference type="ARBA" id="ARBA00022741"/>
    </source>
</evidence>
<dbReference type="OMA" id="TFEMDSP"/>
<sequence>MNNSIDLYDDIHHQHQNYHQNHHHHDHCTKHPSLTGKIINHQSILMILLLILSSSSFTLSKSMAIDSSSIINFSSPANNSSTTLLLLSSFETTTIKPSQNDNDDLTILTFVKWSSDSLSSSSSLSVDDSGEDNSSEPSTITELIPSSSSSEHRHHQQQALIIRKKSIESSTTTNHLEICQQKCSCHKQYELDCRYRNDQQSQIETIPTFDDSNDLLQIIEIIASNQPYLRRLDRKQLSPYVNIEKLIIDNSGLELIDVDTFVNNIHLKEISLKNNKLRTITWKHFDGLNLLDLSLENNPFECNCPLSKWIENLVQNKKHNILGPYWMNVTCLWPNDDSEQSQQPQILANLSFDQCKFPTIKIEPNQQIEINENETAILTCLASGLPRPIITWNTTTIDSNYTLMDVEIVNDDHDDETTNIIGESESKLMTVKQTLRLDNAHIDDNDHFECQAENSVGKISEKISINIHSAPKIVSMKLQRKFYLNIVFRIKGIPYAKTEWFKNGQPLELQSNDDFHEYQIDHRSFIDGHLEIRKQSQSNIGEYTLVATNDYGQMKRSINVTFNQDFLSPATTFPAVSQFNNRQQQQQQNDKNNPPIISPMIPSKISNIDSIDKSDSNVNENNDDDYNEDDQNNDDDNKKFNLSTNFLLSSLLIISLFVIFILGILYRNRIIGWKLKSIDHHRSWESAIDINHNHHHHDHHHQKFNEQSSLKLLTTTLPNWLNRKFRLIRARHTNNRHRTSIRRRLPDSRATMLYYNNKKNRNNGQHQQFDTNSTIILNSSSADSTINNNNNNLFTKKTSYRPENDPIAIMISNKQQVNRSLVENFVQNPNYFSETQQLLKNSAICHISTEKINFIRELGEGAFGRVFLGTVDYLTVDEPTTMVAIKMLKETAQANYSDLRDEFSREAEFLANLIHPNIVTFYGISMDGPTLMMLFEYMEYGDLNNFLREHDPFHSNHSAITNNNDNNNDETKTRLIDPLSAVNSRKIRPLELIDLLYIATQIAAGMEYLASQHFVHRDLATRNCLVGVGFITKIGDFGMSRDVYATDYYRVGRDVLLPIRWMSPESIMYRKYTVESDCWSFGILLWEVLTYGKQPWYEFTNLEVIQNVTRGKLLSPPDNCPLELYKIMLECWRFKPNERIAISSVYKILQKLLQTYKTMDPLNIPIVDNDNNHGNNNHQQQQQHNLQQQPDLPIIIIPPSVPLMANKMYFERQPSQQENDDDNDDDDDDDDGNGGKDEDNNNVNDYGDITIVADNLKTNDGDNNTHHHPIISYLKLSH</sequence>
<dbReference type="InterPro" id="IPR002011">
    <property type="entry name" value="Tyr_kinase_rcpt_2_CS"/>
</dbReference>
<dbReference type="FunFam" id="3.30.200.20:FF:000033">
    <property type="entry name" value="Tyrosine-protein kinase receptor"/>
    <property type="match status" value="1"/>
</dbReference>
<keyword evidence="7" id="KW-0732">Signal</keyword>
<dbReference type="InterPro" id="IPR050122">
    <property type="entry name" value="RTK"/>
</dbReference>
<protein>
    <recommendedName>
        <fullName evidence="23">Tyrosine-protein kinase receptor</fullName>
        <ecNumber evidence="23">2.7.10.1</ecNumber>
    </recommendedName>
</protein>
<evidence type="ECO:0000256" key="3">
    <source>
        <dbReference type="ARBA" id="ARBA00022553"/>
    </source>
</evidence>
<dbReference type="GO" id="GO:0005030">
    <property type="term" value="F:neurotrophin receptor activity"/>
    <property type="evidence" value="ECO:0007669"/>
    <property type="project" value="TreeGrafter"/>
</dbReference>
<dbReference type="GO" id="GO:0030154">
    <property type="term" value="P:cell differentiation"/>
    <property type="evidence" value="ECO:0007669"/>
    <property type="project" value="UniProtKB-KW"/>
</dbReference>
<dbReference type="SMART" id="SM00409">
    <property type="entry name" value="IG"/>
    <property type="match status" value="2"/>
</dbReference>
<evidence type="ECO:0000256" key="1">
    <source>
        <dbReference type="ARBA" id="ARBA00004479"/>
    </source>
</evidence>
<dbReference type="GO" id="GO:0007399">
    <property type="term" value="P:nervous system development"/>
    <property type="evidence" value="ECO:0007669"/>
    <property type="project" value="UniProtKB-KW"/>
</dbReference>
<feature type="compositionally biased region" description="Acidic residues" evidence="24">
    <location>
        <begin position="1218"/>
        <end position="1232"/>
    </location>
</feature>
<evidence type="ECO:0000256" key="11">
    <source>
        <dbReference type="ARBA" id="ARBA00022782"/>
    </source>
</evidence>
<dbReference type="GO" id="GO:0004714">
    <property type="term" value="F:transmembrane receptor protein tyrosine kinase activity"/>
    <property type="evidence" value="ECO:0007669"/>
    <property type="project" value="UniProtKB-EC"/>
</dbReference>
<dbReference type="GO" id="GO:0010976">
    <property type="term" value="P:positive regulation of neuron projection development"/>
    <property type="evidence" value="ECO:0007669"/>
    <property type="project" value="TreeGrafter"/>
</dbReference>
<dbReference type="GO" id="GO:0005524">
    <property type="term" value="F:ATP binding"/>
    <property type="evidence" value="ECO:0007669"/>
    <property type="project" value="UniProtKB-UniRule"/>
</dbReference>
<feature type="binding site" evidence="22">
    <location>
        <position position="886"/>
    </location>
    <ligand>
        <name>ATP</name>
        <dbReference type="ChEBI" id="CHEBI:30616"/>
    </ligand>
</feature>
<dbReference type="Gene3D" id="1.10.510.10">
    <property type="entry name" value="Transferase(Phosphotransferase) domain 1"/>
    <property type="match status" value="1"/>
</dbReference>
<dbReference type="InterPro" id="IPR032675">
    <property type="entry name" value="LRR_dom_sf"/>
</dbReference>
<dbReference type="Pfam" id="PF07714">
    <property type="entry name" value="PK_Tyr_Ser-Thr"/>
    <property type="match status" value="1"/>
</dbReference>
<dbReference type="GO" id="GO:0007169">
    <property type="term" value="P:cell surface receptor protein tyrosine kinase signaling pathway"/>
    <property type="evidence" value="ECO:0007669"/>
    <property type="project" value="InterPro"/>
</dbReference>
<feature type="compositionally biased region" description="Low complexity" evidence="24">
    <location>
        <begin position="137"/>
        <end position="149"/>
    </location>
</feature>
<dbReference type="InterPro" id="IPR003598">
    <property type="entry name" value="Ig_sub2"/>
</dbReference>
<evidence type="ECO:0000256" key="6">
    <source>
        <dbReference type="ARBA" id="ARBA00022692"/>
    </source>
</evidence>
<evidence type="ECO:0000259" key="26">
    <source>
        <dbReference type="PROSITE" id="PS50011"/>
    </source>
</evidence>
<evidence type="ECO:0000256" key="23">
    <source>
        <dbReference type="RuleBase" id="RU000312"/>
    </source>
</evidence>
<evidence type="ECO:0000256" key="25">
    <source>
        <dbReference type="SAM" id="Phobius"/>
    </source>
</evidence>
<dbReference type="PROSITE" id="PS50835">
    <property type="entry name" value="IG_LIKE"/>
    <property type="match status" value="1"/>
</dbReference>
<dbReference type="PROSITE" id="PS50011">
    <property type="entry name" value="PROTEIN_KINASE_DOM"/>
    <property type="match status" value="1"/>
</dbReference>
<keyword evidence="18 23" id="KW-0675">Receptor</keyword>
<proteinExistence type="inferred from homology"/>
<dbReference type="InterPro" id="IPR008266">
    <property type="entry name" value="Tyr_kinase_AS"/>
</dbReference>
<evidence type="ECO:0000256" key="4">
    <source>
        <dbReference type="ARBA" id="ARBA00022614"/>
    </source>
</evidence>
<dbReference type="InterPro" id="IPR001245">
    <property type="entry name" value="Ser-Thr/Tyr_kinase_cat_dom"/>
</dbReference>
<evidence type="ECO:0000259" key="27">
    <source>
        <dbReference type="PROSITE" id="PS50835"/>
    </source>
</evidence>
<feature type="domain" description="Protein kinase" evidence="26">
    <location>
        <begin position="852"/>
        <end position="1153"/>
    </location>
</feature>
<dbReference type="InterPro" id="IPR003599">
    <property type="entry name" value="Ig_sub"/>
</dbReference>
<dbReference type="OrthoDB" id="3256376at2759"/>
<dbReference type="GO" id="GO:0043235">
    <property type="term" value="C:receptor complex"/>
    <property type="evidence" value="ECO:0007669"/>
    <property type="project" value="TreeGrafter"/>
</dbReference>
<evidence type="ECO:0000313" key="29">
    <source>
        <dbReference type="RefSeq" id="XP_027200794.1"/>
    </source>
</evidence>
<evidence type="ECO:0000256" key="19">
    <source>
        <dbReference type="ARBA" id="ARBA00023180"/>
    </source>
</evidence>
<dbReference type="GO" id="GO:0030424">
    <property type="term" value="C:axon"/>
    <property type="evidence" value="ECO:0007669"/>
    <property type="project" value="TreeGrafter"/>
</dbReference>
<evidence type="ECO:0000256" key="14">
    <source>
        <dbReference type="ARBA" id="ARBA00022989"/>
    </source>
</evidence>
<evidence type="ECO:0000256" key="2">
    <source>
        <dbReference type="ARBA" id="ARBA00022473"/>
    </source>
</evidence>
<dbReference type="InParanoid" id="A0A6P6Y8C2"/>
<dbReference type="Gene3D" id="3.80.10.10">
    <property type="entry name" value="Ribonuclease Inhibitor"/>
    <property type="match status" value="1"/>
</dbReference>
<evidence type="ECO:0000256" key="21">
    <source>
        <dbReference type="ARBA" id="ARBA00051243"/>
    </source>
</evidence>
<evidence type="ECO:0000256" key="5">
    <source>
        <dbReference type="ARBA" id="ARBA00022679"/>
    </source>
</evidence>
<dbReference type="PANTHER" id="PTHR24416">
    <property type="entry name" value="TYROSINE-PROTEIN KINASE RECEPTOR"/>
    <property type="match status" value="1"/>
</dbReference>
<keyword evidence="15 25" id="KW-0472">Membrane</keyword>
<dbReference type="InterPro" id="IPR020635">
    <property type="entry name" value="Tyr_kinase_cat_dom"/>
</dbReference>
<evidence type="ECO:0000256" key="17">
    <source>
        <dbReference type="ARBA" id="ARBA00023157"/>
    </source>
</evidence>
<dbReference type="SMART" id="SM00219">
    <property type="entry name" value="TyrKc"/>
    <property type="match status" value="1"/>
</dbReference>
<name>A0A6P6Y8C2_DERPT</name>
<feature type="domain" description="Ig-like" evidence="27">
    <location>
        <begin position="358"/>
        <end position="466"/>
    </location>
</feature>
<dbReference type="GO" id="GO:1990090">
    <property type="term" value="P:cellular response to nerve growth factor stimulus"/>
    <property type="evidence" value="ECO:0007669"/>
    <property type="project" value="TreeGrafter"/>
</dbReference>
<dbReference type="GO" id="GO:0043121">
    <property type="term" value="F:neurotrophin binding"/>
    <property type="evidence" value="ECO:0007669"/>
    <property type="project" value="TreeGrafter"/>
</dbReference>
<feature type="compositionally biased region" description="Acidic residues" evidence="24">
    <location>
        <begin position="621"/>
        <end position="634"/>
    </location>
</feature>
<keyword evidence="16" id="KW-0829">Tyrosine-protein kinase</keyword>
<keyword evidence="11" id="KW-0221">Differentiation</keyword>
<dbReference type="KEGG" id="dpte:113794850"/>
<feature type="compositionally biased region" description="Low complexity" evidence="24">
    <location>
        <begin position="117"/>
        <end position="127"/>
    </location>
</feature>
<keyword evidence="2" id="KW-0217">Developmental protein</keyword>
<dbReference type="SUPFAM" id="SSF56112">
    <property type="entry name" value="Protein kinase-like (PK-like)"/>
    <property type="match status" value="1"/>
</dbReference>
<dbReference type="PROSITE" id="PS00239">
    <property type="entry name" value="RECEPTOR_TYR_KIN_II"/>
    <property type="match status" value="1"/>
</dbReference>
<dbReference type="InterPro" id="IPR017441">
    <property type="entry name" value="Protein_kinase_ATP_BS"/>
</dbReference>
<dbReference type="InterPro" id="IPR036179">
    <property type="entry name" value="Ig-like_dom_sf"/>
</dbReference>
<keyword evidence="9 22" id="KW-0547">Nucleotide-binding</keyword>
<keyword evidence="12 22" id="KW-0067">ATP-binding</keyword>
<dbReference type="Gene3D" id="3.30.200.20">
    <property type="entry name" value="Phosphorylase Kinase, domain 1"/>
    <property type="match status" value="1"/>
</dbReference>
<evidence type="ECO:0000256" key="10">
    <source>
        <dbReference type="ARBA" id="ARBA00022777"/>
    </source>
</evidence>
<accession>A0A6P6Y8C2</accession>
<keyword evidence="13" id="KW-0524">Neurogenesis</keyword>
<keyword evidence="20" id="KW-0393">Immunoglobulin domain</keyword>
<dbReference type="SUPFAM" id="SSF48726">
    <property type="entry name" value="Immunoglobulin"/>
    <property type="match status" value="2"/>
</dbReference>
<keyword evidence="4" id="KW-0433">Leucine-rich repeat</keyword>
<evidence type="ECO:0000256" key="8">
    <source>
        <dbReference type="ARBA" id="ARBA00022737"/>
    </source>
</evidence>
<feature type="region of interest" description="Disordered" evidence="24">
    <location>
        <begin position="117"/>
        <end position="159"/>
    </location>
</feature>
<feature type="region of interest" description="Disordered" evidence="24">
    <location>
        <begin position="1213"/>
        <end position="1246"/>
    </location>
</feature>
<feature type="compositionally biased region" description="Low complexity" evidence="24">
    <location>
        <begin position="580"/>
        <end position="609"/>
    </location>
</feature>
<evidence type="ECO:0000256" key="15">
    <source>
        <dbReference type="ARBA" id="ARBA00023136"/>
    </source>
</evidence>
<evidence type="ECO:0000256" key="20">
    <source>
        <dbReference type="ARBA" id="ARBA00023319"/>
    </source>
</evidence>
<comment type="catalytic activity">
    <reaction evidence="21 23">
        <text>L-tyrosyl-[protein] + ATP = O-phospho-L-tyrosyl-[protein] + ADP + H(+)</text>
        <dbReference type="Rhea" id="RHEA:10596"/>
        <dbReference type="Rhea" id="RHEA-COMP:10136"/>
        <dbReference type="Rhea" id="RHEA-COMP:20101"/>
        <dbReference type="ChEBI" id="CHEBI:15378"/>
        <dbReference type="ChEBI" id="CHEBI:30616"/>
        <dbReference type="ChEBI" id="CHEBI:46858"/>
        <dbReference type="ChEBI" id="CHEBI:61978"/>
        <dbReference type="ChEBI" id="CHEBI:456216"/>
        <dbReference type="EC" id="2.7.10.1"/>
    </reaction>
</comment>
<evidence type="ECO:0000256" key="18">
    <source>
        <dbReference type="ARBA" id="ARBA00023170"/>
    </source>
</evidence>
<dbReference type="EC" id="2.7.10.1" evidence="23"/>
<dbReference type="GO" id="GO:0051897">
    <property type="term" value="P:positive regulation of phosphatidylinositol 3-kinase/protein kinase B signal transduction"/>
    <property type="evidence" value="ECO:0007669"/>
    <property type="project" value="TreeGrafter"/>
</dbReference>
<keyword evidence="19" id="KW-0325">Glycoprotein</keyword>
<evidence type="ECO:0000256" key="13">
    <source>
        <dbReference type="ARBA" id="ARBA00022902"/>
    </source>
</evidence>
<dbReference type="InterPro" id="IPR001611">
    <property type="entry name" value="Leu-rich_rpt"/>
</dbReference>
<keyword evidence="5" id="KW-0808">Transferase</keyword>
<dbReference type="FunFam" id="1.10.510.10:FF:000034">
    <property type="entry name" value="Tyrosine-protein kinase receptor"/>
    <property type="match status" value="1"/>
</dbReference>
<gene>
    <name evidence="29" type="primary">LOC113794850</name>
</gene>
<comment type="subcellular location">
    <subcellularLocation>
        <location evidence="1">Membrane</location>
        <topology evidence="1">Single-pass type I membrane protein</topology>
    </subcellularLocation>
</comment>
<evidence type="ECO:0000256" key="7">
    <source>
        <dbReference type="ARBA" id="ARBA00022729"/>
    </source>
</evidence>
<dbReference type="PROSITE" id="PS00109">
    <property type="entry name" value="PROTEIN_KINASE_TYR"/>
    <property type="match status" value="1"/>
</dbReference>
<dbReference type="SUPFAM" id="SSF52058">
    <property type="entry name" value="L domain-like"/>
    <property type="match status" value="1"/>
</dbReference>
<dbReference type="SMART" id="SM00408">
    <property type="entry name" value="IGc2"/>
    <property type="match status" value="1"/>
</dbReference>
<keyword evidence="28" id="KW-1185">Reference proteome</keyword>
<feature type="transmembrane region" description="Helical" evidence="25">
    <location>
        <begin position="44"/>
        <end position="65"/>
    </location>
</feature>
<dbReference type="PROSITE" id="PS00107">
    <property type="entry name" value="PROTEIN_KINASE_ATP"/>
    <property type="match status" value="1"/>
</dbReference>
<dbReference type="Pfam" id="PF07679">
    <property type="entry name" value="I-set"/>
    <property type="match status" value="2"/>
</dbReference>
<dbReference type="Gene3D" id="2.60.40.10">
    <property type="entry name" value="Immunoglobulins"/>
    <property type="match status" value="2"/>
</dbReference>
<feature type="region of interest" description="Disordered" evidence="24">
    <location>
        <begin position="580"/>
        <end position="634"/>
    </location>
</feature>
<evidence type="ECO:0000256" key="24">
    <source>
        <dbReference type="SAM" id="MobiDB-lite"/>
    </source>
</evidence>
<dbReference type="AlphaFoldDB" id="A0A6P6Y8C2"/>
<dbReference type="InterPro" id="IPR007110">
    <property type="entry name" value="Ig-like_dom"/>
</dbReference>
<dbReference type="InterPro" id="IPR013098">
    <property type="entry name" value="Ig_I-set"/>
</dbReference>
<dbReference type="InterPro" id="IPR011009">
    <property type="entry name" value="Kinase-like_dom_sf"/>
</dbReference>
<feature type="region of interest" description="Disordered" evidence="24">
    <location>
        <begin position="1164"/>
        <end position="1187"/>
    </location>
</feature>
<evidence type="ECO:0000256" key="16">
    <source>
        <dbReference type="ARBA" id="ARBA00023137"/>
    </source>
</evidence>
<evidence type="ECO:0000256" key="22">
    <source>
        <dbReference type="PROSITE-ProRule" id="PRU10141"/>
    </source>
</evidence>
<dbReference type="GO" id="GO:0005886">
    <property type="term" value="C:plasma membrane"/>
    <property type="evidence" value="ECO:0007669"/>
    <property type="project" value="TreeGrafter"/>
</dbReference>
<keyword evidence="6 23" id="KW-0812">Transmembrane</keyword>
<dbReference type="RefSeq" id="XP_027200794.1">
    <property type="nucleotide sequence ID" value="XM_027344993.1"/>
</dbReference>
<dbReference type="Proteomes" id="UP000515146">
    <property type="component" value="Unplaced"/>
</dbReference>
<evidence type="ECO:0000313" key="28">
    <source>
        <dbReference type="Proteomes" id="UP000515146"/>
    </source>
</evidence>
<keyword evidence="17" id="KW-1015">Disulfide bond</keyword>